<sequence length="75" mass="8092">MRCLLLCTTLLLSGCASSDNLEFLFNELVSGVLSGASQSDVGYGNPRCDTVRVQCSGQYEQWRNSNGQIGCACNH</sequence>
<evidence type="ECO:0000256" key="1">
    <source>
        <dbReference type="SAM" id="SignalP"/>
    </source>
</evidence>
<dbReference type="STRING" id="299255.SAMN02745129_4374"/>
<dbReference type="PROSITE" id="PS51257">
    <property type="entry name" value="PROKAR_LIPOPROTEIN"/>
    <property type="match status" value="1"/>
</dbReference>
<reference evidence="2 3" key="1">
    <citation type="submission" date="2016-11" db="EMBL/GenBank/DDBJ databases">
        <authorList>
            <person name="Jaros S."/>
            <person name="Januszkiewicz K."/>
            <person name="Wedrychowicz H."/>
        </authorList>
    </citation>
    <scope>NUCLEOTIDE SEQUENCE [LARGE SCALE GENOMIC DNA]</scope>
    <source>
        <strain evidence="2 3">DSM 16917</strain>
    </source>
</reference>
<dbReference type="RefSeq" id="WP_067660112.1">
    <property type="nucleotide sequence ID" value="NZ_FQXG01000008.1"/>
</dbReference>
<gene>
    <name evidence="2" type="ORF">SAMN02745129_4374</name>
</gene>
<name>A0A1M5YSW7_9GAMM</name>
<evidence type="ECO:0000313" key="3">
    <source>
        <dbReference type="Proteomes" id="UP000184268"/>
    </source>
</evidence>
<proteinExistence type="predicted"/>
<keyword evidence="1" id="KW-0732">Signal</keyword>
<evidence type="ECO:0008006" key="4">
    <source>
        <dbReference type="Google" id="ProtNLM"/>
    </source>
</evidence>
<keyword evidence="3" id="KW-1185">Reference proteome</keyword>
<dbReference type="EMBL" id="FQXG01000008">
    <property type="protein sequence ID" value="SHI14934.1"/>
    <property type="molecule type" value="Genomic_DNA"/>
</dbReference>
<dbReference type="Proteomes" id="UP000184268">
    <property type="component" value="Unassembled WGS sequence"/>
</dbReference>
<feature type="chain" id="PRO_5009915346" description="Lipoprotein" evidence="1">
    <location>
        <begin position="19"/>
        <end position="75"/>
    </location>
</feature>
<dbReference type="AlphaFoldDB" id="A0A1M5YSW7"/>
<protein>
    <recommendedName>
        <fullName evidence="4">Lipoprotein</fullName>
    </recommendedName>
</protein>
<evidence type="ECO:0000313" key="2">
    <source>
        <dbReference type="EMBL" id="SHI14934.1"/>
    </source>
</evidence>
<organism evidence="2 3">
    <name type="scientific">Ferrimonas marina</name>
    <dbReference type="NCBI Taxonomy" id="299255"/>
    <lineage>
        <taxon>Bacteria</taxon>
        <taxon>Pseudomonadati</taxon>
        <taxon>Pseudomonadota</taxon>
        <taxon>Gammaproteobacteria</taxon>
        <taxon>Alteromonadales</taxon>
        <taxon>Ferrimonadaceae</taxon>
        <taxon>Ferrimonas</taxon>
    </lineage>
</organism>
<accession>A0A1M5YSW7</accession>
<feature type="signal peptide" evidence="1">
    <location>
        <begin position="1"/>
        <end position="18"/>
    </location>
</feature>